<accession>A0A9P6KJB7</accession>
<dbReference type="PANTHER" id="PTHR30575">
    <property type="entry name" value="PEPTIDASE M20"/>
    <property type="match status" value="1"/>
</dbReference>
<protein>
    <recommendedName>
        <fullName evidence="2">Peptidase M20 domain-containing protein 2</fullName>
    </recommendedName>
</protein>
<evidence type="ECO:0000256" key="1">
    <source>
        <dbReference type="ARBA" id="ARBA00006247"/>
    </source>
</evidence>
<proteinExistence type="inferred from homology"/>
<dbReference type="Proteomes" id="UP000780801">
    <property type="component" value="Unassembled WGS sequence"/>
</dbReference>
<evidence type="ECO:0000313" key="3">
    <source>
        <dbReference type="EMBL" id="KAF9586690.1"/>
    </source>
</evidence>
<dbReference type="SUPFAM" id="SSF53187">
    <property type="entry name" value="Zn-dependent exopeptidases"/>
    <property type="match status" value="1"/>
</dbReference>
<evidence type="ECO:0000256" key="2">
    <source>
        <dbReference type="PIRNR" id="PIRNR037226"/>
    </source>
</evidence>
<comment type="similarity">
    <text evidence="1 2">Belongs to the peptidase M20A family.</text>
</comment>
<sequence length="389" mass="41872">MLSRLDDASQPDSEEYLKCVYDAIDAASAELRTLSLQTKGFAVEQGGSGLATAFVARTGKHSPNVTVGICSEYDALPGIGHACGHNLIAISGVAAALGIKAAIDRFGLDAEVRLLGTPGEERAGGKTTMYNSGDFNNLDVCMMVHGANADVLYTPFLALVAVEVEYFGQASQTLSEPWEGINALDAAVQAYVSIGLLRQQLEPHQRIHGNIQNGGDSASTIPVYTKSLYLIRAPQYPQLEELQEKLNRIFQAAAEVTGCTLKHSWNHKSHDILTNEPLVLKFEKYMNSLGVVYASKEEQQSKLTGSTDMGNITYAIPGIHPMFNIFNLEGRDEHSAGLHTVEFAAAAVQPVAHATTLRAAKALAMTGLQCILDGDFLRHVKEKLGQESA</sequence>
<dbReference type="InterPro" id="IPR017144">
    <property type="entry name" value="Xaa-Arg_dipeptidase"/>
</dbReference>
<dbReference type="Pfam" id="PF01546">
    <property type="entry name" value="Peptidase_M20"/>
    <property type="match status" value="1"/>
</dbReference>
<keyword evidence="4" id="KW-1185">Reference proteome</keyword>
<dbReference type="InterPro" id="IPR017439">
    <property type="entry name" value="Amidohydrolase"/>
</dbReference>
<dbReference type="PANTHER" id="PTHR30575:SF0">
    <property type="entry name" value="XAA-ARG DIPEPTIDASE"/>
    <property type="match status" value="1"/>
</dbReference>
<dbReference type="EMBL" id="JAABOA010000007">
    <property type="protein sequence ID" value="KAF9586690.1"/>
    <property type="molecule type" value="Genomic_DNA"/>
</dbReference>
<dbReference type="InterPro" id="IPR036264">
    <property type="entry name" value="Bact_exopeptidase_dim_dom"/>
</dbReference>
<dbReference type="OrthoDB" id="6119954at2759"/>
<dbReference type="Gene3D" id="3.40.630.10">
    <property type="entry name" value="Zn peptidases"/>
    <property type="match status" value="1"/>
</dbReference>
<dbReference type="InterPro" id="IPR002933">
    <property type="entry name" value="Peptidase_M20"/>
</dbReference>
<evidence type="ECO:0000313" key="4">
    <source>
        <dbReference type="Proteomes" id="UP000780801"/>
    </source>
</evidence>
<dbReference type="AlphaFoldDB" id="A0A9P6KJB7"/>
<dbReference type="FunFam" id="3.30.70.360:FF:000004">
    <property type="entry name" value="Peptidase M20 domain-containing protein 2"/>
    <property type="match status" value="1"/>
</dbReference>
<reference evidence="3" key="1">
    <citation type="journal article" date="2020" name="Fungal Divers.">
        <title>Resolving the Mortierellaceae phylogeny through synthesis of multi-gene phylogenetics and phylogenomics.</title>
        <authorList>
            <person name="Vandepol N."/>
            <person name="Liber J."/>
            <person name="Desiro A."/>
            <person name="Na H."/>
            <person name="Kennedy M."/>
            <person name="Barry K."/>
            <person name="Grigoriev I.V."/>
            <person name="Miller A.N."/>
            <person name="O'Donnell K."/>
            <person name="Stajich J.E."/>
            <person name="Bonito G."/>
        </authorList>
    </citation>
    <scope>NUCLEOTIDE SEQUENCE</scope>
    <source>
        <strain evidence="3">KOD1015</strain>
    </source>
</reference>
<dbReference type="NCBIfam" id="TIGR01891">
    <property type="entry name" value="amidohydrolases"/>
    <property type="match status" value="1"/>
</dbReference>
<dbReference type="PIRSF" id="PIRSF037226">
    <property type="entry name" value="Amidohydrolase_ACY1L2_prd"/>
    <property type="match status" value="1"/>
</dbReference>
<dbReference type="Gene3D" id="3.30.70.360">
    <property type="match status" value="1"/>
</dbReference>
<comment type="caution">
    <text evidence="3">The sequence shown here is derived from an EMBL/GenBank/DDBJ whole genome shotgun (WGS) entry which is preliminary data.</text>
</comment>
<dbReference type="InterPro" id="IPR052030">
    <property type="entry name" value="Peptidase_M20/M20A_hydrolases"/>
</dbReference>
<organism evidence="3 4">
    <name type="scientific">Lunasporangiospora selenospora</name>
    <dbReference type="NCBI Taxonomy" id="979761"/>
    <lineage>
        <taxon>Eukaryota</taxon>
        <taxon>Fungi</taxon>
        <taxon>Fungi incertae sedis</taxon>
        <taxon>Mucoromycota</taxon>
        <taxon>Mortierellomycotina</taxon>
        <taxon>Mortierellomycetes</taxon>
        <taxon>Mortierellales</taxon>
        <taxon>Mortierellaceae</taxon>
        <taxon>Lunasporangiospora</taxon>
    </lineage>
</organism>
<gene>
    <name evidence="3" type="ORF">BGW38_009475</name>
</gene>
<name>A0A9P6KJB7_9FUNG</name>
<dbReference type="SUPFAM" id="SSF55031">
    <property type="entry name" value="Bacterial exopeptidase dimerisation domain"/>
    <property type="match status" value="1"/>
</dbReference>
<dbReference type="GO" id="GO:0016805">
    <property type="term" value="F:dipeptidase activity"/>
    <property type="evidence" value="ECO:0007669"/>
    <property type="project" value="InterPro"/>
</dbReference>